<proteinExistence type="predicted"/>
<name>A0ABQ9HT64_9NEOP</name>
<evidence type="ECO:0000313" key="1">
    <source>
        <dbReference type="EMBL" id="KAJ8887531.1"/>
    </source>
</evidence>
<dbReference type="EMBL" id="JARBHB010000004">
    <property type="protein sequence ID" value="KAJ8887531.1"/>
    <property type="molecule type" value="Genomic_DNA"/>
</dbReference>
<accession>A0ABQ9HT64</accession>
<reference evidence="1 2" key="1">
    <citation type="submission" date="2023-02" db="EMBL/GenBank/DDBJ databases">
        <title>LHISI_Scaffold_Assembly.</title>
        <authorList>
            <person name="Stuart O.P."/>
            <person name="Cleave R."/>
            <person name="Magrath M.J.L."/>
            <person name="Mikheyev A.S."/>
        </authorList>
    </citation>
    <scope>NUCLEOTIDE SEQUENCE [LARGE SCALE GENOMIC DNA]</scope>
    <source>
        <strain evidence="1">Daus_M_001</strain>
        <tissue evidence="1">Leg muscle</tissue>
    </source>
</reference>
<keyword evidence="2" id="KW-1185">Reference proteome</keyword>
<comment type="caution">
    <text evidence="1">The sequence shown here is derived from an EMBL/GenBank/DDBJ whole genome shotgun (WGS) entry which is preliminary data.</text>
</comment>
<evidence type="ECO:0000313" key="2">
    <source>
        <dbReference type="Proteomes" id="UP001159363"/>
    </source>
</evidence>
<protein>
    <recommendedName>
        <fullName evidence="3">PH domain-containing protein</fullName>
    </recommendedName>
</protein>
<organism evidence="1 2">
    <name type="scientific">Dryococelus australis</name>
    <dbReference type="NCBI Taxonomy" id="614101"/>
    <lineage>
        <taxon>Eukaryota</taxon>
        <taxon>Metazoa</taxon>
        <taxon>Ecdysozoa</taxon>
        <taxon>Arthropoda</taxon>
        <taxon>Hexapoda</taxon>
        <taxon>Insecta</taxon>
        <taxon>Pterygota</taxon>
        <taxon>Neoptera</taxon>
        <taxon>Polyneoptera</taxon>
        <taxon>Phasmatodea</taxon>
        <taxon>Verophasmatodea</taxon>
        <taxon>Anareolatae</taxon>
        <taxon>Phasmatidae</taxon>
        <taxon>Eurycanthinae</taxon>
        <taxon>Dryococelus</taxon>
    </lineage>
</organism>
<evidence type="ECO:0008006" key="3">
    <source>
        <dbReference type="Google" id="ProtNLM"/>
    </source>
</evidence>
<sequence>MTGNSADETFVFETLHQEDVKGWVHEVRRHTAAEVIAVICVEQPIHVRDVTCGNLSSDIFGEGDGNPGVSTTMQHCAPATTREYQNSIKYCILTCQGTPTINYCTQCYTPGQASQPISQPSEPVQCPSLLGIFACGNLAGRCRWSVGFLRDLPCPPSFHSGAAPYSPQSPSSALSTSLLRAAYISSLTLQVNMCVPNKHEKCGQESGRYKIADKLRPDDVDPLSHAGNGPMKIWRGG</sequence>
<gene>
    <name evidence="1" type="ORF">PR048_013747</name>
</gene>
<dbReference type="Proteomes" id="UP001159363">
    <property type="component" value="Chromosome X"/>
</dbReference>